<evidence type="ECO:0000313" key="3">
    <source>
        <dbReference type="Proteomes" id="UP001596414"/>
    </source>
</evidence>
<feature type="transmembrane region" description="Helical" evidence="1">
    <location>
        <begin position="335"/>
        <end position="357"/>
    </location>
</feature>
<reference evidence="2 3" key="1">
    <citation type="journal article" date="2014" name="Int. J. Syst. Evol. Microbiol.">
        <title>Complete genome sequence of Corynebacterium casei LMG S-19264T (=DSM 44701T), isolated from a smear-ripened cheese.</title>
        <authorList>
            <consortium name="US DOE Joint Genome Institute (JGI-PGF)"/>
            <person name="Walter F."/>
            <person name="Albersmeier A."/>
            <person name="Kalinowski J."/>
            <person name="Ruckert C."/>
        </authorList>
    </citation>
    <scope>NUCLEOTIDE SEQUENCE [LARGE SCALE GENOMIC DNA]</scope>
    <source>
        <strain evidence="2 3">CGMCC 4.7215</strain>
    </source>
</reference>
<dbReference type="Proteomes" id="UP001596414">
    <property type="component" value="Unassembled WGS sequence"/>
</dbReference>
<feature type="transmembrane region" description="Helical" evidence="1">
    <location>
        <begin position="240"/>
        <end position="259"/>
    </location>
</feature>
<feature type="transmembrane region" description="Helical" evidence="1">
    <location>
        <begin position="457"/>
        <end position="479"/>
    </location>
</feature>
<evidence type="ECO:0000256" key="1">
    <source>
        <dbReference type="SAM" id="Phobius"/>
    </source>
</evidence>
<accession>A0ABD5XA02</accession>
<dbReference type="RefSeq" id="WP_267637941.1">
    <property type="nucleotide sequence ID" value="NZ_JAODIY010000011.1"/>
</dbReference>
<dbReference type="AlphaFoldDB" id="A0ABD5XA02"/>
<feature type="transmembrane region" description="Helical" evidence="1">
    <location>
        <begin position="312"/>
        <end position="329"/>
    </location>
</feature>
<keyword evidence="1" id="KW-0472">Membrane</keyword>
<gene>
    <name evidence="2" type="ORF">ACFQJ7_15575</name>
</gene>
<keyword evidence="1" id="KW-0812">Transmembrane</keyword>
<feature type="transmembrane region" description="Helical" evidence="1">
    <location>
        <begin position="155"/>
        <end position="176"/>
    </location>
</feature>
<sequence>MSAITPLYNALLVARLQLHRSLRRALDQPRTLLLQVGFFVAVWVYVVFAGSQMPGVEGATGTTGELDPTELRNGVRGGIVVLWLFNVATALKGTPTHASQVPGGGFLLRSADIRPTLWGTMLAEYARRLALYGLFAITAVVTLLWGLGLPTRDPLVMFSFLLLFLTAELTGMTLRLGVAASGFRLGAVGRVIVGGVGIVVVSFALGYPNATLTVLSQIPVANFAEAFLSGIPAVTPDRTALVWTIVVSTATIPFIAILIERLAQRTWFSGDQRPAPGTNRTQVGQWLESLGVEGPARAVAWRLWLQSRRKPMVLGLLGVPLLIVGLAVVDPEGSHFALFPLSMGLYAVWMTGFVLTLNPLSSEGGTLPHLLTANGDEIVTGYALTAAVIGLPVTVATIVAGGLLIGPPSLILPGMVVCIAVFLGTVPTGIAFGLILPRLEAVPIETDGPLTPGKFAMAGHGLAVAVLAAPAVIALYGTQTFVPEWVAIVGVTLTLLCSLAAGVLSRRSAARQLDSLMLD</sequence>
<dbReference type="EMBL" id="JBHSZQ010000050">
    <property type="protein sequence ID" value="MFC7127419.1"/>
    <property type="molecule type" value="Genomic_DNA"/>
</dbReference>
<feature type="transmembrane region" description="Helical" evidence="1">
    <location>
        <begin position="188"/>
        <end position="207"/>
    </location>
</feature>
<proteinExistence type="predicted"/>
<name>A0ABD5XA02_9EURY</name>
<protein>
    <recommendedName>
        <fullName evidence="4">ABC-2 type transport system permease protein</fullName>
    </recommendedName>
</protein>
<feature type="transmembrane region" description="Helical" evidence="1">
    <location>
        <begin position="73"/>
        <end position="91"/>
    </location>
</feature>
<feature type="transmembrane region" description="Helical" evidence="1">
    <location>
        <begin position="411"/>
        <end position="436"/>
    </location>
</feature>
<evidence type="ECO:0000313" key="2">
    <source>
        <dbReference type="EMBL" id="MFC7127419.1"/>
    </source>
</evidence>
<feature type="transmembrane region" description="Helical" evidence="1">
    <location>
        <begin position="129"/>
        <end position="149"/>
    </location>
</feature>
<keyword evidence="1" id="KW-1133">Transmembrane helix</keyword>
<feature type="transmembrane region" description="Helical" evidence="1">
    <location>
        <begin position="378"/>
        <end position="405"/>
    </location>
</feature>
<organism evidence="2 3">
    <name type="scientific">Halovenus rubra</name>
    <dbReference type="NCBI Taxonomy" id="869890"/>
    <lineage>
        <taxon>Archaea</taxon>
        <taxon>Methanobacteriati</taxon>
        <taxon>Methanobacteriota</taxon>
        <taxon>Stenosarchaea group</taxon>
        <taxon>Halobacteria</taxon>
        <taxon>Halobacteriales</taxon>
        <taxon>Haloarculaceae</taxon>
        <taxon>Halovenus</taxon>
    </lineage>
</organism>
<feature type="transmembrane region" description="Helical" evidence="1">
    <location>
        <begin position="485"/>
        <end position="504"/>
    </location>
</feature>
<evidence type="ECO:0008006" key="4">
    <source>
        <dbReference type="Google" id="ProtNLM"/>
    </source>
</evidence>
<feature type="transmembrane region" description="Helical" evidence="1">
    <location>
        <begin position="32"/>
        <end position="53"/>
    </location>
</feature>
<comment type="caution">
    <text evidence="2">The sequence shown here is derived from an EMBL/GenBank/DDBJ whole genome shotgun (WGS) entry which is preliminary data.</text>
</comment>